<feature type="chain" id="PRO_5003237058" evidence="4">
    <location>
        <begin position="17"/>
        <end position="278"/>
    </location>
</feature>
<dbReference type="SUPFAM" id="SSF50494">
    <property type="entry name" value="Trypsin-like serine proteases"/>
    <property type="match status" value="1"/>
</dbReference>
<dbReference type="SMART" id="SM00020">
    <property type="entry name" value="Tryp_SPc"/>
    <property type="match status" value="1"/>
</dbReference>
<dbReference type="PANTHER" id="PTHR24252:SF7">
    <property type="entry name" value="HYALIN"/>
    <property type="match status" value="1"/>
</dbReference>
<protein>
    <submittedName>
        <fullName evidence="6">Trypsin</fullName>
        <ecNumber evidence="6">3.4.21.4</ecNumber>
    </submittedName>
</protein>
<dbReference type="PROSITE" id="PS00135">
    <property type="entry name" value="TRYPSIN_SER"/>
    <property type="match status" value="1"/>
</dbReference>
<reference evidence="6 7" key="1">
    <citation type="journal article" date="2011" name="Science">
        <title>The ecoresponsive genome of Daphnia pulex.</title>
        <authorList>
            <person name="Colbourne J.K."/>
            <person name="Pfrender M.E."/>
            <person name="Gilbert D."/>
            <person name="Thomas W.K."/>
            <person name="Tucker A."/>
            <person name="Oakley T.H."/>
            <person name="Tokishita S."/>
            <person name="Aerts A."/>
            <person name="Arnold G.J."/>
            <person name="Basu M.K."/>
            <person name="Bauer D.J."/>
            <person name="Caceres C.E."/>
            <person name="Carmel L."/>
            <person name="Casola C."/>
            <person name="Choi J.H."/>
            <person name="Detter J.C."/>
            <person name="Dong Q."/>
            <person name="Dusheyko S."/>
            <person name="Eads B.D."/>
            <person name="Frohlich T."/>
            <person name="Geiler-Samerotte K.A."/>
            <person name="Gerlach D."/>
            <person name="Hatcher P."/>
            <person name="Jogdeo S."/>
            <person name="Krijgsveld J."/>
            <person name="Kriventseva E.V."/>
            <person name="Kultz D."/>
            <person name="Laforsch C."/>
            <person name="Lindquist E."/>
            <person name="Lopez J."/>
            <person name="Manak J.R."/>
            <person name="Muller J."/>
            <person name="Pangilinan J."/>
            <person name="Patwardhan R.P."/>
            <person name="Pitluck S."/>
            <person name="Pritham E.J."/>
            <person name="Rechtsteiner A."/>
            <person name="Rho M."/>
            <person name="Rogozin I.B."/>
            <person name="Sakarya O."/>
            <person name="Salamov A."/>
            <person name="Schaack S."/>
            <person name="Shapiro H."/>
            <person name="Shiga Y."/>
            <person name="Skalitzky C."/>
            <person name="Smith Z."/>
            <person name="Souvorov A."/>
            <person name="Sung W."/>
            <person name="Tang Z."/>
            <person name="Tsuchiya D."/>
            <person name="Tu H."/>
            <person name="Vos H."/>
            <person name="Wang M."/>
            <person name="Wolf Y.I."/>
            <person name="Yamagata H."/>
            <person name="Yamada T."/>
            <person name="Ye Y."/>
            <person name="Shaw J.R."/>
            <person name="Andrews J."/>
            <person name="Crease T.J."/>
            <person name="Tang H."/>
            <person name="Lucas S.M."/>
            <person name="Robertson H.M."/>
            <person name="Bork P."/>
            <person name="Koonin E.V."/>
            <person name="Zdobnov E.M."/>
            <person name="Grigoriev I.V."/>
            <person name="Lynch M."/>
            <person name="Boore J.L."/>
        </authorList>
    </citation>
    <scope>NUCLEOTIDE SEQUENCE [LARGE SCALE GENOMIC DNA]</scope>
</reference>
<dbReference type="PANTHER" id="PTHR24252">
    <property type="entry name" value="ACROSIN-RELATED"/>
    <property type="match status" value="1"/>
</dbReference>
<organism evidence="6 7">
    <name type="scientific">Daphnia pulex</name>
    <name type="common">Water flea</name>
    <dbReference type="NCBI Taxonomy" id="6669"/>
    <lineage>
        <taxon>Eukaryota</taxon>
        <taxon>Metazoa</taxon>
        <taxon>Ecdysozoa</taxon>
        <taxon>Arthropoda</taxon>
        <taxon>Crustacea</taxon>
        <taxon>Branchiopoda</taxon>
        <taxon>Diplostraca</taxon>
        <taxon>Cladocera</taxon>
        <taxon>Anomopoda</taxon>
        <taxon>Daphniidae</taxon>
        <taxon>Daphnia</taxon>
    </lineage>
</organism>
<dbReference type="Gene3D" id="2.40.10.10">
    <property type="entry name" value="Trypsin-like serine proteases"/>
    <property type="match status" value="1"/>
</dbReference>
<dbReference type="AlphaFoldDB" id="E9GI06"/>
<dbReference type="Proteomes" id="UP000000305">
    <property type="component" value="Unassembled WGS sequence"/>
</dbReference>
<evidence type="ECO:0000259" key="5">
    <source>
        <dbReference type="PROSITE" id="PS50240"/>
    </source>
</evidence>
<keyword evidence="2" id="KW-0964">Secreted</keyword>
<dbReference type="OrthoDB" id="6348928at2759"/>
<keyword evidence="3" id="KW-1015">Disulfide bond</keyword>
<keyword evidence="6" id="KW-0378">Hydrolase</keyword>
<keyword evidence="4" id="KW-0732">Signal</keyword>
<feature type="domain" description="Peptidase S1" evidence="5">
    <location>
        <begin position="40"/>
        <end position="278"/>
    </location>
</feature>
<dbReference type="KEGG" id="dpx:DAPPUDRAFT_347804"/>
<dbReference type="CDD" id="cd00190">
    <property type="entry name" value="Tryp_SPc"/>
    <property type="match status" value="1"/>
</dbReference>
<keyword evidence="7" id="KW-1185">Reference proteome</keyword>
<dbReference type="eggNOG" id="KOG3627">
    <property type="taxonomic scope" value="Eukaryota"/>
</dbReference>
<dbReference type="InterPro" id="IPR001314">
    <property type="entry name" value="Peptidase_S1A"/>
</dbReference>
<dbReference type="HOGENOM" id="CLU_006842_7_0_1"/>
<sequence>MKFLILVCCLLSCAAGNSLFPRLPLFYRTDQPSLLSGEKIVGGTQATPNEFPWQISLQRRGVLSSYSHSCGGSVYNNNYIIDASHCVDGVTDVGTLRVVAGEHSLTQTSGYEQIRSVLSYKMHESYNSNTFANDIALLKLSSPLDYSTGKVGAINLPAQGATIETGTTCLVTGWGTTIAGGGGSVSDVLRKAAVPIVSNSDCNSMYGGNSILPSMLCAGFVAGGIDSCQGDSGGPLVTLNPNVLVGVVSWGNGCANPGYPGVYTRVASFTNWIKTNAV</sequence>
<evidence type="ECO:0000313" key="7">
    <source>
        <dbReference type="Proteomes" id="UP000000305"/>
    </source>
</evidence>
<feature type="signal peptide" evidence="4">
    <location>
        <begin position="1"/>
        <end position="16"/>
    </location>
</feature>
<dbReference type="InterPro" id="IPR033116">
    <property type="entry name" value="TRYPSIN_SER"/>
</dbReference>
<dbReference type="InParanoid" id="E9GI06"/>
<dbReference type="PROSITE" id="PS50240">
    <property type="entry name" value="TRYPSIN_DOM"/>
    <property type="match status" value="1"/>
</dbReference>
<dbReference type="GO" id="GO:0004252">
    <property type="term" value="F:serine-type endopeptidase activity"/>
    <property type="evidence" value="ECO:0000318"/>
    <property type="project" value="GO_Central"/>
</dbReference>
<dbReference type="FunFam" id="2.40.10.10:FF:000038">
    <property type="entry name" value="Serine protease"/>
    <property type="match status" value="1"/>
</dbReference>
<dbReference type="EC" id="3.4.21.4" evidence="6"/>
<proteinExistence type="predicted"/>
<accession>E9GI06</accession>
<name>E9GI06_DAPPU</name>
<evidence type="ECO:0000256" key="1">
    <source>
        <dbReference type="ARBA" id="ARBA00004613"/>
    </source>
</evidence>
<evidence type="ECO:0000256" key="4">
    <source>
        <dbReference type="SAM" id="SignalP"/>
    </source>
</evidence>
<evidence type="ECO:0000313" key="6">
    <source>
        <dbReference type="EMBL" id="EFX80959.1"/>
    </source>
</evidence>
<dbReference type="EMBL" id="GL732545">
    <property type="protein sequence ID" value="EFX80959.1"/>
    <property type="molecule type" value="Genomic_DNA"/>
</dbReference>
<dbReference type="InterPro" id="IPR043504">
    <property type="entry name" value="Peptidase_S1_PA_chymotrypsin"/>
</dbReference>
<gene>
    <name evidence="6" type="primary">TRY4A</name>
    <name evidence="6" type="ORF">DAPPUDRAFT_347804</name>
</gene>
<comment type="subcellular location">
    <subcellularLocation>
        <location evidence="1">Secreted</location>
    </subcellularLocation>
</comment>
<dbReference type="FunCoup" id="E9GI06">
    <property type="interactions" value="112"/>
</dbReference>
<dbReference type="MEROPS" id="S01.035"/>
<dbReference type="PRINTS" id="PR00722">
    <property type="entry name" value="CHYMOTRYPSIN"/>
</dbReference>
<evidence type="ECO:0000256" key="3">
    <source>
        <dbReference type="ARBA" id="ARBA00023157"/>
    </source>
</evidence>
<dbReference type="GO" id="GO:0005576">
    <property type="term" value="C:extracellular region"/>
    <property type="evidence" value="ECO:0007669"/>
    <property type="project" value="UniProtKB-SubCell"/>
</dbReference>
<dbReference type="Pfam" id="PF00089">
    <property type="entry name" value="Trypsin"/>
    <property type="match status" value="1"/>
</dbReference>
<dbReference type="InterPro" id="IPR009003">
    <property type="entry name" value="Peptidase_S1_PA"/>
</dbReference>
<evidence type="ECO:0000256" key="2">
    <source>
        <dbReference type="ARBA" id="ARBA00022525"/>
    </source>
</evidence>
<dbReference type="GO" id="GO:0006508">
    <property type="term" value="P:proteolysis"/>
    <property type="evidence" value="ECO:0007669"/>
    <property type="project" value="InterPro"/>
</dbReference>
<dbReference type="InterPro" id="IPR001254">
    <property type="entry name" value="Trypsin_dom"/>
</dbReference>